<dbReference type="KEGG" id="ypac:CEW88_11610"/>
<protein>
    <submittedName>
        <fullName evidence="1">Uncharacterized protein</fullName>
    </submittedName>
</protein>
<name>A0A2U8HEL4_9RHOB</name>
<evidence type="ECO:0000313" key="2">
    <source>
        <dbReference type="Proteomes" id="UP000244915"/>
    </source>
</evidence>
<dbReference type="EMBL" id="CP022189">
    <property type="protein sequence ID" value="AWI84274.1"/>
    <property type="molecule type" value="Genomic_DNA"/>
</dbReference>
<evidence type="ECO:0000313" key="1">
    <source>
        <dbReference type="EMBL" id="AWI84274.1"/>
    </source>
</evidence>
<proteinExistence type="predicted"/>
<accession>A0A2U8HEL4</accession>
<dbReference type="Proteomes" id="UP000244915">
    <property type="component" value="Chromosome 1"/>
</dbReference>
<reference evidence="1 2" key="1">
    <citation type="submission" date="2017-06" db="EMBL/GenBank/DDBJ databases">
        <title>Yangia sp. YSBP01 complete genome sequence.</title>
        <authorList>
            <person name="Woo J.-H."/>
            <person name="Kim H.-S."/>
        </authorList>
    </citation>
    <scope>NUCLEOTIDE SEQUENCE [LARGE SCALE GENOMIC DNA]</scope>
    <source>
        <strain evidence="1 2">YSBP01</strain>
    </source>
</reference>
<dbReference type="AlphaFoldDB" id="A0A2U8HEL4"/>
<organism evidence="1 2">
    <name type="scientific">Alloyangia pacifica</name>
    <dbReference type="NCBI Taxonomy" id="311180"/>
    <lineage>
        <taxon>Bacteria</taxon>
        <taxon>Pseudomonadati</taxon>
        <taxon>Pseudomonadota</taxon>
        <taxon>Alphaproteobacteria</taxon>
        <taxon>Rhodobacterales</taxon>
        <taxon>Roseobacteraceae</taxon>
        <taxon>Alloyangia</taxon>
    </lineage>
</organism>
<sequence length="233" mass="24954">MLRTIPSPSIAIGGARIRASRRLASQIAAAGLSAVTALRADQSRPDEPFAAIEEAHEILDHVQDAIRQTLALADEMRAVGALLQTGEYSDTHTPALRAAEAARGYCESIRAAQPDAALDSLDDAARDALELAQALADDCEVATGRAEKIDQRARTLAAHGLARASERQASELLRRFALPPELAEVVDGLEPRAAVEAARQFQHSKAATLSARKAKRRTAERQLVVDEIAEAWA</sequence>
<gene>
    <name evidence="1" type="ORF">CEW88_11610</name>
</gene>